<dbReference type="AlphaFoldDB" id="A0A0P1BRB6"/>
<dbReference type="EMBL" id="CCYA01000276">
    <property type="protein sequence ID" value="CEH18638.1"/>
    <property type="molecule type" value="Genomic_DNA"/>
</dbReference>
<dbReference type="Proteomes" id="UP000054845">
    <property type="component" value="Unassembled WGS sequence"/>
</dbReference>
<evidence type="ECO:0000313" key="1">
    <source>
        <dbReference type="EMBL" id="CEH18638.1"/>
    </source>
</evidence>
<proteinExistence type="predicted"/>
<sequence length="67" mass="7408">MAGEVKCPTPSPKGKWIWLAGQGSSTIAEAIAAWSYCETITKDLSCDCIKQCIAISGPNEWDFRRTW</sequence>
<keyword evidence="2" id="KW-1185">Reference proteome</keyword>
<protein>
    <submittedName>
        <fullName evidence="1">Uncharacterized protein</fullName>
    </submittedName>
</protein>
<name>A0A0P1BRB6_9BASI</name>
<organism evidence="1 2">
    <name type="scientific">Ceraceosorus bombacis</name>
    <dbReference type="NCBI Taxonomy" id="401625"/>
    <lineage>
        <taxon>Eukaryota</taxon>
        <taxon>Fungi</taxon>
        <taxon>Dikarya</taxon>
        <taxon>Basidiomycota</taxon>
        <taxon>Ustilaginomycotina</taxon>
        <taxon>Exobasidiomycetes</taxon>
        <taxon>Ceraceosorales</taxon>
        <taxon>Ceraceosoraceae</taxon>
        <taxon>Ceraceosorus</taxon>
    </lineage>
</organism>
<evidence type="ECO:0000313" key="2">
    <source>
        <dbReference type="Proteomes" id="UP000054845"/>
    </source>
</evidence>
<reference evidence="1 2" key="1">
    <citation type="submission" date="2014-09" db="EMBL/GenBank/DDBJ databases">
        <authorList>
            <person name="Magalhaes I.L.F."/>
            <person name="Oliveira U."/>
            <person name="Santos F.R."/>
            <person name="Vidigal T.H.D.A."/>
            <person name="Brescovit A.D."/>
            <person name="Santos A.J."/>
        </authorList>
    </citation>
    <scope>NUCLEOTIDE SEQUENCE [LARGE SCALE GENOMIC DNA]</scope>
</reference>
<accession>A0A0P1BRB6</accession>